<evidence type="ECO:0000259" key="2">
    <source>
        <dbReference type="Pfam" id="PF13167"/>
    </source>
</evidence>
<evidence type="ECO:0000313" key="5">
    <source>
        <dbReference type="Proteomes" id="UP000019249"/>
    </source>
</evidence>
<feature type="domain" description="GTP-binding protein middle" evidence="3">
    <location>
        <begin position="108"/>
        <end position="155"/>
    </location>
</feature>
<dbReference type="EMBL" id="AODF01000024">
    <property type="protein sequence ID" value="EUJ30316.1"/>
    <property type="molecule type" value="Genomic_DNA"/>
</dbReference>
<protein>
    <submittedName>
        <fullName evidence="4">GTP-binding protein HflX</fullName>
    </submittedName>
</protein>
<dbReference type="InterPro" id="IPR032305">
    <property type="entry name" value="GTP-bd_M"/>
</dbReference>
<dbReference type="PANTHER" id="PTHR10229:SF4">
    <property type="entry name" value="GTPASE HFLX"/>
    <property type="match status" value="1"/>
</dbReference>
<feature type="domain" description="GTPase HflX N-terminal" evidence="2">
    <location>
        <begin position="19"/>
        <end position="106"/>
    </location>
</feature>
<dbReference type="Pfam" id="PF16360">
    <property type="entry name" value="GTP-bdg_M"/>
    <property type="match status" value="1"/>
</dbReference>
<reference evidence="4 5" key="1">
    <citation type="journal article" date="2014" name="Int. J. Syst. Evol. Microbiol.">
        <title>Listeria floridensis sp. nov., Listeria aquatica sp. nov., Listeria cornellensis sp. nov., Listeria riparia sp. nov. and Listeria grandensis sp. nov., from agricultural and natural environments.</title>
        <authorList>
            <person name="den Bakker H.C."/>
            <person name="Warchocki S."/>
            <person name="Wright E.M."/>
            <person name="Allred A.F."/>
            <person name="Ahlstrom C."/>
            <person name="Manuel C.S."/>
            <person name="Stasiewicz M.J."/>
            <person name="Burrell A."/>
            <person name="Roof S."/>
            <person name="Strawn L."/>
            <person name="Fortes E.D."/>
            <person name="Nightingale K.K."/>
            <person name="Kephart D."/>
            <person name="Wiedmann M."/>
        </authorList>
    </citation>
    <scope>NUCLEOTIDE SEQUENCE [LARGE SCALE GENOMIC DNA]</scope>
    <source>
        <strain evidence="4 5">FSL S10-1187</strain>
    </source>
</reference>
<feature type="region of interest" description="Disordered" evidence="1">
    <location>
        <begin position="134"/>
        <end position="156"/>
    </location>
</feature>
<dbReference type="InterPro" id="IPR042108">
    <property type="entry name" value="GTPase_HflX_N_sf"/>
</dbReference>
<dbReference type="PANTHER" id="PTHR10229">
    <property type="entry name" value="GTP-BINDING PROTEIN HFLX"/>
    <property type="match status" value="1"/>
</dbReference>
<gene>
    <name evidence="4" type="ORF">MFLO_10853</name>
</gene>
<dbReference type="InterPro" id="IPR016496">
    <property type="entry name" value="GTPase_HflX"/>
</dbReference>
<sequence>MERKVILVGVSGSDKDFDYSMIELFNLAKANNYDVVDEVRQNLETAHKATYVGKGKVEELKQLAEMQDAEAFVINDELTASQIRNLEEATERMVIDRTALILSIFADRAKTREAQLQVQIAMLQYELPRMIGEGESLDQQGGGSGLRNRGSGEKKT</sequence>
<accession>A0ABN0RDW6</accession>
<dbReference type="Proteomes" id="UP000019249">
    <property type="component" value="Unassembled WGS sequence"/>
</dbReference>
<dbReference type="InterPro" id="IPR025121">
    <property type="entry name" value="GTPase_HflX_N"/>
</dbReference>
<evidence type="ECO:0000313" key="4">
    <source>
        <dbReference type="EMBL" id="EUJ30316.1"/>
    </source>
</evidence>
<dbReference type="Gene3D" id="6.10.250.2860">
    <property type="match status" value="1"/>
</dbReference>
<evidence type="ECO:0000256" key="1">
    <source>
        <dbReference type="SAM" id="MobiDB-lite"/>
    </source>
</evidence>
<proteinExistence type="predicted"/>
<keyword evidence="5" id="KW-1185">Reference proteome</keyword>
<comment type="caution">
    <text evidence="4">The sequence shown here is derived from an EMBL/GenBank/DDBJ whole genome shotgun (WGS) entry which is preliminary data.</text>
</comment>
<dbReference type="Gene3D" id="3.40.50.11060">
    <property type="entry name" value="GTPase HflX, N-terminal domain"/>
    <property type="match status" value="1"/>
</dbReference>
<dbReference type="Pfam" id="PF13167">
    <property type="entry name" value="GTP-bdg_N"/>
    <property type="match status" value="1"/>
</dbReference>
<evidence type="ECO:0000259" key="3">
    <source>
        <dbReference type="Pfam" id="PF16360"/>
    </source>
</evidence>
<organism evidence="4 5">
    <name type="scientific">Listeria floridensis FSL S10-1187</name>
    <dbReference type="NCBI Taxonomy" id="1265817"/>
    <lineage>
        <taxon>Bacteria</taxon>
        <taxon>Bacillati</taxon>
        <taxon>Bacillota</taxon>
        <taxon>Bacilli</taxon>
        <taxon>Bacillales</taxon>
        <taxon>Listeriaceae</taxon>
        <taxon>Listeria</taxon>
    </lineage>
</organism>
<name>A0ABN0RDW6_9LIST</name>